<accession>A0A9J6AX22</accession>
<evidence type="ECO:0000313" key="2">
    <source>
        <dbReference type="Proteomes" id="UP000824120"/>
    </source>
</evidence>
<proteinExistence type="predicted"/>
<evidence type="ECO:0000313" key="1">
    <source>
        <dbReference type="EMBL" id="KAG5629012.1"/>
    </source>
</evidence>
<dbReference type="Proteomes" id="UP000824120">
    <property type="component" value="Chromosome 1"/>
</dbReference>
<name>A0A9J6AX22_SOLCO</name>
<sequence>MANSWNIMNVSHWCTKTVNTRYGVSIWKSIRALWDVFAGNTELPPGNGRKIAFWNDKWIGQEPLKFEGWGNKVFTIKGAYAFFSNEGHHSSRPWKQIWKAKAPSRDQARRNVKQKKWWKAIHLCFRWTIWTERNSRCFEKNSNPMQKVFMNCS</sequence>
<organism evidence="1 2">
    <name type="scientific">Solanum commersonii</name>
    <name type="common">Commerson's wild potato</name>
    <name type="synonym">Commerson's nightshade</name>
    <dbReference type="NCBI Taxonomy" id="4109"/>
    <lineage>
        <taxon>Eukaryota</taxon>
        <taxon>Viridiplantae</taxon>
        <taxon>Streptophyta</taxon>
        <taxon>Embryophyta</taxon>
        <taxon>Tracheophyta</taxon>
        <taxon>Spermatophyta</taxon>
        <taxon>Magnoliopsida</taxon>
        <taxon>eudicotyledons</taxon>
        <taxon>Gunneridae</taxon>
        <taxon>Pentapetalae</taxon>
        <taxon>asterids</taxon>
        <taxon>lamiids</taxon>
        <taxon>Solanales</taxon>
        <taxon>Solanaceae</taxon>
        <taxon>Solanoideae</taxon>
        <taxon>Solaneae</taxon>
        <taxon>Solanum</taxon>
    </lineage>
</organism>
<dbReference type="AlphaFoldDB" id="A0A9J6AX22"/>
<dbReference type="EMBL" id="JACXVP010000001">
    <property type="protein sequence ID" value="KAG5629012.1"/>
    <property type="molecule type" value="Genomic_DNA"/>
</dbReference>
<gene>
    <name evidence="1" type="ORF">H5410_000729</name>
</gene>
<protein>
    <submittedName>
        <fullName evidence="1">Uncharacterized protein</fullName>
    </submittedName>
</protein>
<comment type="caution">
    <text evidence="1">The sequence shown here is derived from an EMBL/GenBank/DDBJ whole genome shotgun (WGS) entry which is preliminary data.</text>
</comment>
<keyword evidence="2" id="KW-1185">Reference proteome</keyword>
<reference evidence="1 2" key="1">
    <citation type="submission" date="2020-09" db="EMBL/GenBank/DDBJ databases">
        <title>De no assembly of potato wild relative species, Solanum commersonii.</title>
        <authorList>
            <person name="Cho K."/>
        </authorList>
    </citation>
    <scope>NUCLEOTIDE SEQUENCE [LARGE SCALE GENOMIC DNA]</scope>
    <source>
        <strain evidence="1">LZ3.2</strain>
        <tissue evidence="1">Leaf</tissue>
    </source>
</reference>